<dbReference type="Gramene" id="evm.model.05.1042">
    <property type="protein sequence ID" value="cds.evm.model.05.1042"/>
    <property type="gene ID" value="evm.TU.05.1042"/>
</dbReference>
<accession>A0A803PJR5</accession>
<dbReference type="EMBL" id="UZAU01000487">
    <property type="status" value="NOT_ANNOTATED_CDS"/>
    <property type="molecule type" value="Genomic_DNA"/>
</dbReference>
<feature type="region of interest" description="Disordered" evidence="1">
    <location>
        <begin position="13"/>
        <end position="39"/>
    </location>
</feature>
<reference evidence="2" key="2">
    <citation type="submission" date="2021-03" db="UniProtKB">
        <authorList>
            <consortium name="EnsemblPlants"/>
        </authorList>
    </citation>
    <scope>IDENTIFICATION</scope>
</reference>
<dbReference type="Proteomes" id="UP000596661">
    <property type="component" value="Chromosome 5"/>
</dbReference>
<keyword evidence="3" id="KW-1185">Reference proteome</keyword>
<sequence>MLLRKNLENIQEYATNQPSTNTSKPALAPNATERSCSPSHESMFMRELKSLYHILELRDQTHAKVLYMYQPRANLAGRGKHSDGFNHLSYLTTPIILEGHPNKPPDKKMSSSGGHSHPTVGLVKREDLTIYTHDEYEYSLSLYKEVDRKYHRWDHWLMSGELLYASIPT</sequence>
<organism evidence="2 3">
    <name type="scientific">Cannabis sativa</name>
    <name type="common">Hemp</name>
    <name type="synonym">Marijuana</name>
    <dbReference type="NCBI Taxonomy" id="3483"/>
    <lineage>
        <taxon>Eukaryota</taxon>
        <taxon>Viridiplantae</taxon>
        <taxon>Streptophyta</taxon>
        <taxon>Embryophyta</taxon>
        <taxon>Tracheophyta</taxon>
        <taxon>Spermatophyta</taxon>
        <taxon>Magnoliopsida</taxon>
        <taxon>eudicotyledons</taxon>
        <taxon>Gunneridae</taxon>
        <taxon>Pentapetalae</taxon>
        <taxon>rosids</taxon>
        <taxon>fabids</taxon>
        <taxon>Rosales</taxon>
        <taxon>Cannabaceae</taxon>
        <taxon>Cannabis</taxon>
    </lineage>
</organism>
<feature type="compositionally biased region" description="Polar residues" evidence="1">
    <location>
        <begin position="13"/>
        <end position="24"/>
    </location>
</feature>
<name>A0A803PJR5_CANSA</name>
<evidence type="ECO:0000313" key="3">
    <source>
        <dbReference type="Proteomes" id="UP000596661"/>
    </source>
</evidence>
<proteinExistence type="predicted"/>
<protein>
    <submittedName>
        <fullName evidence="2">Uncharacterized protein</fullName>
    </submittedName>
</protein>
<dbReference type="EnsemblPlants" id="evm.model.05.1042">
    <property type="protein sequence ID" value="cds.evm.model.05.1042"/>
    <property type="gene ID" value="evm.TU.05.1042"/>
</dbReference>
<dbReference type="AlphaFoldDB" id="A0A803PJR5"/>
<evidence type="ECO:0000256" key="1">
    <source>
        <dbReference type="SAM" id="MobiDB-lite"/>
    </source>
</evidence>
<evidence type="ECO:0000313" key="2">
    <source>
        <dbReference type="EnsemblPlants" id="cds.evm.model.05.1042"/>
    </source>
</evidence>
<reference evidence="2" key="1">
    <citation type="submission" date="2018-11" db="EMBL/GenBank/DDBJ databases">
        <authorList>
            <person name="Grassa J C."/>
        </authorList>
    </citation>
    <scope>NUCLEOTIDE SEQUENCE [LARGE SCALE GENOMIC DNA]</scope>
</reference>